<name>A0A7S3BD68_9VIRI</name>
<dbReference type="InterPro" id="IPR013578">
    <property type="entry name" value="Peptidase_M16C_assoc"/>
</dbReference>
<dbReference type="SUPFAM" id="SSF63411">
    <property type="entry name" value="LuxS/MPP-like metallohydrolase"/>
    <property type="match status" value="4"/>
</dbReference>
<keyword evidence="6" id="KW-0378">Hydrolase</keyword>
<gene>
    <name evidence="11" type="ORF">PSIN1315_LOCUS3730</name>
</gene>
<dbReference type="Gene3D" id="3.30.830.10">
    <property type="entry name" value="Metalloenzyme, LuxS/M16 peptidase-like"/>
    <property type="match status" value="4"/>
</dbReference>
<dbReference type="GO" id="GO:0005739">
    <property type="term" value="C:mitochondrion"/>
    <property type="evidence" value="ECO:0007669"/>
    <property type="project" value="UniProtKB-SubCell"/>
</dbReference>
<dbReference type="EMBL" id="HBHY01005785">
    <property type="protein sequence ID" value="CAE0132001.1"/>
    <property type="molecule type" value="Transcribed_RNA"/>
</dbReference>
<evidence type="ECO:0000256" key="6">
    <source>
        <dbReference type="ARBA" id="ARBA00022801"/>
    </source>
</evidence>
<dbReference type="SMART" id="SM01264">
    <property type="entry name" value="M16C_associated"/>
    <property type="match status" value="1"/>
</dbReference>
<dbReference type="InterPro" id="IPR007863">
    <property type="entry name" value="Peptidase_M16_C"/>
</dbReference>
<feature type="domain" description="Peptidase M16C associated" evidence="10">
    <location>
        <begin position="300"/>
        <end position="548"/>
    </location>
</feature>
<keyword evidence="4" id="KW-0645">Protease</keyword>
<dbReference type="Pfam" id="PF05193">
    <property type="entry name" value="Peptidase_M16_C"/>
    <property type="match status" value="1"/>
</dbReference>
<evidence type="ECO:0000256" key="8">
    <source>
        <dbReference type="ARBA" id="ARBA00023049"/>
    </source>
</evidence>
<dbReference type="Pfam" id="PF22516">
    <property type="entry name" value="PreP_C"/>
    <property type="match status" value="1"/>
</dbReference>
<evidence type="ECO:0000256" key="3">
    <source>
        <dbReference type="ARBA" id="ARBA00007575"/>
    </source>
</evidence>
<evidence type="ECO:0000256" key="9">
    <source>
        <dbReference type="ARBA" id="ARBA00023128"/>
    </source>
</evidence>
<evidence type="ECO:0000256" key="2">
    <source>
        <dbReference type="ARBA" id="ARBA00004173"/>
    </source>
</evidence>
<keyword evidence="5" id="KW-0479">Metal-binding</keyword>
<keyword evidence="8" id="KW-0482">Metalloprotease</keyword>
<protein>
    <recommendedName>
        <fullName evidence="10">Peptidase M16C associated domain-containing protein</fullName>
    </recommendedName>
</protein>
<dbReference type="PANTHER" id="PTHR43016:SF13">
    <property type="entry name" value="PRESEQUENCE PROTEASE, MITOCHONDRIAL"/>
    <property type="match status" value="1"/>
</dbReference>
<sequence>MGSQAARYSRELSAALFPKSTFHHNSGGDPVAIPTLTHEQLQEFHRTHYHPSNARFFTYGDMPLEPILKRAQELALSKFERLDVSALDVTDEVRYSEPQRVEVTVPSDALVADKEKQSVVSVAWLQINQITEEDSGLESFALGVASDLLLSGNQAVFYDSLIEPGLGSGFSPGTGYGGSRRETSFSVGLKGVKEDDVDEVERTVMSTLEKVAEEGFPRERVSATLHQLELSAARVSTQFGLGAAFGCMTTWVHGGDALRPLRTAEFAAALEKALDADPEYWQKLIKRRFLDNPHRVTIVGKADSEYDAKLEAAEAERVAAMESALSEDEKKVIVAEAAELKAAQETPSDVSCLPTLTTDAIPRLAQTYVTQHGECGGAPLQLDVQPTNGLTFVNVLFDLSGLPDRLVPYVDLFAGWLDEVGTQTLGPAELSEAIKLSTGGIGADVNVVSSTQDPDSCEVALSFSAHALNRNVPRMFELMADIASSSRWVEEQDRLRTLTTSLAAGAGASLSSQGLTYASMIAKAALSPSATLDERMDGLPQVTELQRIVREDAIEEVADRLAEVAAFVFGGKAPVLRSRISAEEDAVDSAKDGLASFLGSLPAAAGGSADGERTVAEAMSSFEASKAKTFLAVPTQTNYAAASVRTVPYTHEDSPALYLLGQALSTCYLHREIREKGGAYGGGCSAAPLSASFSFSSYRDPNQLKTLETFKAAGEWAALKGSFSDEDMQEAHLRAFKALDAPTAPQGRGNSLFLSKLDNESRQHFRDGLLACTKESMRAAAEKYLVGTEHSVAMVGNAAAVPVAHGVDGWTVLDTNGEAIQ</sequence>
<dbReference type="FunFam" id="3.30.830.10:FF:000009">
    <property type="entry name" value="Presequence protease, mitochondrial"/>
    <property type="match status" value="1"/>
</dbReference>
<evidence type="ECO:0000256" key="1">
    <source>
        <dbReference type="ARBA" id="ARBA00001947"/>
    </source>
</evidence>
<dbReference type="Pfam" id="PF08367">
    <property type="entry name" value="M16C_assoc"/>
    <property type="match status" value="1"/>
</dbReference>
<comment type="subcellular location">
    <subcellularLocation>
        <location evidence="2">Mitochondrion</location>
    </subcellularLocation>
</comment>
<dbReference type="GO" id="GO:0016485">
    <property type="term" value="P:protein processing"/>
    <property type="evidence" value="ECO:0007669"/>
    <property type="project" value="TreeGrafter"/>
</dbReference>
<evidence type="ECO:0000256" key="5">
    <source>
        <dbReference type="ARBA" id="ARBA00022723"/>
    </source>
</evidence>
<dbReference type="InterPro" id="IPR055130">
    <property type="entry name" value="PreP_C"/>
</dbReference>
<accession>A0A7S3BD68</accession>
<dbReference type="FunFam" id="3.30.830.10:FF:000013">
    <property type="entry name" value="Mitochondrial presequence protease"/>
    <property type="match status" value="1"/>
</dbReference>
<organism evidence="11">
    <name type="scientific">Prasinoderma singulare</name>
    <dbReference type="NCBI Taxonomy" id="676789"/>
    <lineage>
        <taxon>Eukaryota</taxon>
        <taxon>Viridiplantae</taxon>
        <taxon>Prasinodermophyta</taxon>
        <taxon>Prasinodermophyceae</taxon>
        <taxon>Prasinodermales</taxon>
        <taxon>Prasinodermaceae</taxon>
        <taxon>Prasinoderma</taxon>
    </lineage>
</organism>
<dbReference type="GO" id="GO:0046872">
    <property type="term" value="F:metal ion binding"/>
    <property type="evidence" value="ECO:0007669"/>
    <property type="project" value="UniProtKB-KW"/>
</dbReference>
<comment type="cofactor">
    <cofactor evidence="1">
        <name>Zn(2+)</name>
        <dbReference type="ChEBI" id="CHEBI:29105"/>
    </cofactor>
</comment>
<keyword evidence="9" id="KW-0496">Mitochondrion</keyword>
<dbReference type="AlphaFoldDB" id="A0A7S3BD68"/>
<keyword evidence="7" id="KW-0862">Zinc</keyword>
<dbReference type="PANTHER" id="PTHR43016">
    <property type="entry name" value="PRESEQUENCE PROTEASE"/>
    <property type="match status" value="1"/>
</dbReference>
<evidence type="ECO:0000313" key="11">
    <source>
        <dbReference type="EMBL" id="CAE0132001.1"/>
    </source>
</evidence>
<evidence type="ECO:0000256" key="7">
    <source>
        <dbReference type="ARBA" id="ARBA00022833"/>
    </source>
</evidence>
<evidence type="ECO:0000256" key="4">
    <source>
        <dbReference type="ARBA" id="ARBA00022670"/>
    </source>
</evidence>
<evidence type="ECO:0000259" key="10">
    <source>
        <dbReference type="SMART" id="SM01264"/>
    </source>
</evidence>
<dbReference type="GO" id="GO:0004222">
    <property type="term" value="F:metalloendopeptidase activity"/>
    <property type="evidence" value="ECO:0007669"/>
    <property type="project" value="TreeGrafter"/>
</dbReference>
<proteinExistence type="inferred from homology"/>
<comment type="similarity">
    <text evidence="3">Belongs to the peptidase M16 family. PreP subfamily.</text>
</comment>
<reference evidence="11" key="1">
    <citation type="submission" date="2021-01" db="EMBL/GenBank/DDBJ databases">
        <authorList>
            <person name="Corre E."/>
            <person name="Pelletier E."/>
            <person name="Niang G."/>
            <person name="Scheremetjew M."/>
            <person name="Finn R."/>
            <person name="Kale V."/>
            <person name="Holt S."/>
            <person name="Cochrane G."/>
            <person name="Meng A."/>
            <person name="Brown T."/>
            <person name="Cohen L."/>
        </authorList>
    </citation>
    <scope>NUCLEOTIDE SEQUENCE</scope>
    <source>
        <strain evidence="11">RCC927</strain>
    </source>
</reference>
<dbReference type="InterPro" id="IPR011249">
    <property type="entry name" value="Metalloenz_LuxS/M16"/>
</dbReference>